<proteinExistence type="predicted"/>
<dbReference type="OrthoDB" id="3600072at2759"/>
<name>A0A0C3GS47_OIDMZ</name>
<dbReference type="InParanoid" id="A0A0C3GS47"/>
<evidence type="ECO:0000313" key="1">
    <source>
        <dbReference type="EMBL" id="KIM93291.1"/>
    </source>
</evidence>
<keyword evidence="2" id="KW-1185">Reference proteome</keyword>
<dbReference type="Proteomes" id="UP000054321">
    <property type="component" value="Unassembled WGS sequence"/>
</dbReference>
<evidence type="ECO:0008006" key="3">
    <source>
        <dbReference type="Google" id="ProtNLM"/>
    </source>
</evidence>
<protein>
    <recommendedName>
        <fullName evidence="3">GAG-pre-integrase domain-containing protein</fullName>
    </recommendedName>
</protein>
<dbReference type="AlphaFoldDB" id="A0A0C3GS47"/>
<reference evidence="2" key="2">
    <citation type="submission" date="2015-01" db="EMBL/GenBank/DDBJ databases">
        <title>Evolutionary Origins and Diversification of the Mycorrhizal Mutualists.</title>
        <authorList>
            <consortium name="DOE Joint Genome Institute"/>
            <consortium name="Mycorrhizal Genomics Consortium"/>
            <person name="Kohler A."/>
            <person name="Kuo A."/>
            <person name="Nagy L.G."/>
            <person name="Floudas D."/>
            <person name="Copeland A."/>
            <person name="Barry K.W."/>
            <person name="Cichocki N."/>
            <person name="Veneault-Fourrey C."/>
            <person name="LaButti K."/>
            <person name="Lindquist E.A."/>
            <person name="Lipzen A."/>
            <person name="Lundell T."/>
            <person name="Morin E."/>
            <person name="Murat C."/>
            <person name="Riley R."/>
            <person name="Ohm R."/>
            <person name="Sun H."/>
            <person name="Tunlid A."/>
            <person name="Henrissat B."/>
            <person name="Grigoriev I.V."/>
            <person name="Hibbett D.S."/>
            <person name="Martin F."/>
        </authorList>
    </citation>
    <scope>NUCLEOTIDE SEQUENCE [LARGE SCALE GENOMIC DNA]</scope>
    <source>
        <strain evidence="2">Zn</strain>
    </source>
</reference>
<organism evidence="1 2">
    <name type="scientific">Oidiodendron maius (strain Zn)</name>
    <dbReference type="NCBI Taxonomy" id="913774"/>
    <lineage>
        <taxon>Eukaryota</taxon>
        <taxon>Fungi</taxon>
        <taxon>Dikarya</taxon>
        <taxon>Ascomycota</taxon>
        <taxon>Pezizomycotina</taxon>
        <taxon>Leotiomycetes</taxon>
        <taxon>Leotiomycetes incertae sedis</taxon>
        <taxon>Myxotrichaceae</taxon>
        <taxon>Oidiodendron</taxon>
    </lineage>
</organism>
<sequence length="359" mass="40611">MAYFQTFLIQYEGVEESLEDEATTEAEQLLADMEIEDIPYEHFLTELGEVKGLETVAILNNQSAMHLITRTDMFRTENSAFTVSGRYSSDVFQGIMPDSGAAGVSTAGEPQFRALQRIDPTIQLDTTTAGLHRIKFGKGEAISRGTIQVPTPVGTITFHVIPTNTPFLFCIQDMDAMGVQLLNLENVLTQHNKVVPIIRKWGHPWMLLNQPEQSMAWSHLTESELRQLHRRFGHPSVRRLYKVLQRSGHDAELSAIEHLTKYCHQCQMNGKAPGRFKFTLKDDHEFNWSIIVDVVYIDDKPVLHVVDEATSFQAARFLPDMSAKAAWDTLRLCWIDTYQGPPDNIVTDAGKNKYLSSIN</sequence>
<dbReference type="HOGENOM" id="CLU_055871_1_0_1"/>
<gene>
    <name evidence="1" type="ORF">OIDMADRAFT_138097</name>
</gene>
<reference evidence="1 2" key="1">
    <citation type="submission" date="2014-04" db="EMBL/GenBank/DDBJ databases">
        <authorList>
            <consortium name="DOE Joint Genome Institute"/>
            <person name="Kuo A."/>
            <person name="Martino E."/>
            <person name="Perotto S."/>
            <person name="Kohler A."/>
            <person name="Nagy L.G."/>
            <person name="Floudas D."/>
            <person name="Copeland A."/>
            <person name="Barry K.W."/>
            <person name="Cichocki N."/>
            <person name="Veneault-Fourrey C."/>
            <person name="LaButti K."/>
            <person name="Lindquist E.A."/>
            <person name="Lipzen A."/>
            <person name="Lundell T."/>
            <person name="Morin E."/>
            <person name="Murat C."/>
            <person name="Sun H."/>
            <person name="Tunlid A."/>
            <person name="Henrissat B."/>
            <person name="Grigoriev I.V."/>
            <person name="Hibbett D.S."/>
            <person name="Martin F."/>
            <person name="Nordberg H.P."/>
            <person name="Cantor M.N."/>
            <person name="Hua S.X."/>
        </authorList>
    </citation>
    <scope>NUCLEOTIDE SEQUENCE [LARGE SCALE GENOMIC DNA]</scope>
    <source>
        <strain evidence="1 2">Zn</strain>
    </source>
</reference>
<evidence type="ECO:0000313" key="2">
    <source>
        <dbReference type="Proteomes" id="UP000054321"/>
    </source>
</evidence>
<dbReference type="STRING" id="913774.A0A0C3GS47"/>
<dbReference type="EMBL" id="KN832897">
    <property type="protein sequence ID" value="KIM93291.1"/>
    <property type="molecule type" value="Genomic_DNA"/>
</dbReference>
<accession>A0A0C3GS47</accession>